<dbReference type="SUPFAM" id="SSF56574">
    <property type="entry name" value="Serpins"/>
    <property type="match status" value="1"/>
</dbReference>
<reference evidence="5 6" key="1">
    <citation type="journal article" date="2020" name="bioRxiv">
        <title>Sequence and annotation of 42 cannabis genomes reveals extensive copy number variation in cannabinoid synthesis and pathogen resistance genes.</title>
        <authorList>
            <person name="Mckernan K.J."/>
            <person name="Helbert Y."/>
            <person name="Kane L.T."/>
            <person name="Ebling H."/>
            <person name="Zhang L."/>
            <person name="Liu B."/>
            <person name="Eaton Z."/>
            <person name="Mclaughlin S."/>
            <person name="Kingan S."/>
            <person name="Baybayan P."/>
            <person name="Concepcion G."/>
            <person name="Jordan M."/>
            <person name="Riva A."/>
            <person name="Barbazuk W."/>
            <person name="Harkins T."/>
        </authorList>
    </citation>
    <scope>NUCLEOTIDE SEQUENCE [LARGE SCALE GENOMIC DNA]</scope>
    <source>
        <strain evidence="5 6">cv. Jamaican Lion 4</strain>
        <strain evidence="2">Father</strain>
        <strain evidence="3">Mother</strain>
        <tissue evidence="2">Leaf</tissue>
    </source>
</reference>
<evidence type="ECO:0000313" key="6">
    <source>
        <dbReference type="Proteomes" id="UP000583929"/>
    </source>
</evidence>
<evidence type="ECO:0000313" key="5">
    <source>
        <dbReference type="Proteomes" id="UP000525078"/>
    </source>
</evidence>
<dbReference type="EMBL" id="JAATIP010000039">
    <property type="protein sequence ID" value="KAF4387286.1"/>
    <property type="molecule type" value="Genomic_DNA"/>
</dbReference>
<evidence type="ECO:0000259" key="1">
    <source>
        <dbReference type="Pfam" id="PF00079"/>
    </source>
</evidence>
<dbReference type="EMBL" id="JAATIP010000039">
    <property type="protein sequence ID" value="KAF4387285.1"/>
    <property type="molecule type" value="Genomic_DNA"/>
</dbReference>
<evidence type="ECO:0000313" key="4">
    <source>
        <dbReference type="EMBL" id="KAF4387286.1"/>
    </source>
</evidence>
<keyword evidence="6" id="KW-1185">Reference proteome</keyword>
<gene>
    <name evidence="3" type="ORF">F8388_016694</name>
    <name evidence="4" type="ORF">F8388_016695</name>
    <name evidence="2" type="ORF">G4B88_021899</name>
</gene>
<dbReference type="InterPro" id="IPR023796">
    <property type="entry name" value="Serpin_dom"/>
</dbReference>
<comment type="caution">
    <text evidence="2">The sequence shown here is derived from an EMBL/GenBank/DDBJ whole genome shotgun (WGS) entry which is preliminary data.</text>
</comment>
<dbReference type="Pfam" id="PF00079">
    <property type="entry name" value="Serpin"/>
    <property type="match status" value="1"/>
</dbReference>
<protein>
    <recommendedName>
        <fullName evidence="1">Serpin domain-containing protein</fullName>
    </recommendedName>
</protein>
<dbReference type="Gene3D" id="2.30.39.10">
    <property type="entry name" value="Alpha-1-antitrypsin, domain 1"/>
    <property type="match status" value="1"/>
</dbReference>
<dbReference type="AlphaFoldDB" id="A0A7J6DWA9"/>
<accession>A0A7J6DWA9</accession>
<organism evidence="2 6">
    <name type="scientific">Cannabis sativa</name>
    <name type="common">Hemp</name>
    <name type="synonym">Marijuana</name>
    <dbReference type="NCBI Taxonomy" id="3483"/>
    <lineage>
        <taxon>Eukaryota</taxon>
        <taxon>Viridiplantae</taxon>
        <taxon>Streptophyta</taxon>
        <taxon>Embryophyta</taxon>
        <taxon>Tracheophyta</taxon>
        <taxon>Spermatophyta</taxon>
        <taxon>Magnoliopsida</taxon>
        <taxon>eudicotyledons</taxon>
        <taxon>Gunneridae</taxon>
        <taxon>Pentapetalae</taxon>
        <taxon>rosids</taxon>
        <taxon>fabids</taxon>
        <taxon>Rosales</taxon>
        <taxon>Cannabaceae</taxon>
        <taxon>Cannabis</taxon>
    </lineage>
</organism>
<dbReference type="InterPro" id="IPR036186">
    <property type="entry name" value="Serpin_sf"/>
</dbReference>
<proteinExistence type="predicted"/>
<dbReference type="Proteomes" id="UP000525078">
    <property type="component" value="Unassembled WGS sequence"/>
</dbReference>
<evidence type="ECO:0000313" key="2">
    <source>
        <dbReference type="EMBL" id="KAF4349799.1"/>
    </source>
</evidence>
<sequence>MVACGLKGEALEHMMFFFRLGMGLKSVADVISESSRIMAMVSSDNARTFSLTFLLCTWAEPFLPVRNVTKIFYTVDGKSVQVSYLTEYCLVYSYRSSQGCKILKLPYNVGNQNELNFSIDIFFFDPDEKDGLHELNIKDAEMLEDVDPNAFTKDMMVFQSCVEIGENEHEAIAVQTLIPVLEIVNPLLQ</sequence>
<dbReference type="InterPro" id="IPR042185">
    <property type="entry name" value="Serpin_sf_2"/>
</dbReference>
<name>A0A7J6DWA9_CANSA</name>
<dbReference type="EMBL" id="JAATIQ010000620">
    <property type="protein sequence ID" value="KAF4349799.1"/>
    <property type="molecule type" value="Genomic_DNA"/>
</dbReference>
<dbReference type="Proteomes" id="UP000583929">
    <property type="component" value="Unassembled WGS sequence"/>
</dbReference>
<feature type="domain" description="Serpin" evidence="1">
    <location>
        <begin position="50"/>
        <end position="136"/>
    </location>
</feature>
<evidence type="ECO:0000313" key="3">
    <source>
        <dbReference type="EMBL" id="KAF4387285.1"/>
    </source>
</evidence>